<feature type="compositionally biased region" description="Low complexity" evidence="1">
    <location>
        <begin position="121"/>
        <end position="139"/>
    </location>
</feature>
<evidence type="ECO:0000256" key="1">
    <source>
        <dbReference type="SAM" id="MobiDB-lite"/>
    </source>
</evidence>
<sequence length="269" mass="28266">MSSSSGSYSDYEREYDAHLSRVRSYLARPNTTTSSSSFSDDDVDVDVVAVECERELRDARRCAHAMVALAEVDGDPFRAEGARRGLERDVGTLEGEIAMMRGRRSGSGGGGGGRNGRNDGRGATTTTTTTTATMMTMMRGRGGGGGGGGDGAGRDALFGDRGSGGGAAGVRPSSSSSSSSYSPPSIIGNGDVESGSSTTTFAAGILDTRMEESERLLRETQALCAESEQIGNATLETMGRQREQIERSGGLIERSIENTRLARQIMKEM</sequence>
<feature type="region of interest" description="Disordered" evidence="1">
    <location>
        <begin position="100"/>
        <end position="197"/>
    </location>
</feature>
<accession>A0ABD3MQG7</accession>
<proteinExistence type="predicted"/>
<feature type="compositionally biased region" description="Gly residues" evidence="1">
    <location>
        <begin position="105"/>
        <end position="115"/>
    </location>
</feature>
<comment type="caution">
    <text evidence="2">The sequence shown here is derived from an EMBL/GenBank/DDBJ whole genome shotgun (WGS) entry which is preliminary data.</text>
</comment>
<evidence type="ECO:0000313" key="3">
    <source>
        <dbReference type="Proteomes" id="UP001530315"/>
    </source>
</evidence>
<dbReference type="Proteomes" id="UP001530315">
    <property type="component" value="Unassembled WGS sequence"/>
</dbReference>
<feature type="compositionally biased region" description="Low complexity" evidence="1">
    <location>
        <begin position="172"/>
        <end position="185"/>
    </location>
</feature>
<dbReference type="AlphaFoldDB" id="A0ABD3MQG7"/>
<gene>
    <name evidence="2" type="ORF">ACHAW5_000131</name>
</gene>
<organism evidence="2 3">
    <name type="scientific">Stephanodiscus triporus</name>
    <dbReference type="NCBI Taxonomy" id="2934178"/>
    <lineage>
        <taxon>Eukaryota</taxon>
        <taxon>Sar</taxon>
        <taxon>Stramenopiles</taxon>
        <taxon>Ochrophyta</taxon>
        <taxon>Bacillariophyta</taxon>
        <taxon>Coscinodiscophyceae</taxon>
        <taxon>Thalassiosirophycidae</taxon>
        <taxon>Stephanodiscales</taxon>
        <taxon>Stephanodiscaceae</taxon>
        <taxon>Stephanodiscus</taxon>
    </lineage>
</organism>
<reference evidence="2 3" key="1">
    <citation type="submission" date="2024-10" db="EMBL/GenBank/DDBJ databases">
        <title>Updated reference genomes for cyclostephanoid diatoms.</title>
        <authorList>
            <person name="Roberts W.R."/>
            <person name="Alverson A.J."/>
        </authorList>
    </citation>
    <scope>NUCLEOTIDE SEQUENCE [LARGE SCALE GENOMIC DNA]</scope>
    <source>
        <strain evidence="2 3">AJA276-08</strain>
    </source>
</reference>
<dbReference type="EMBL" id="JALLAZ020001773">
    <property type="protein sequence ID" value="KAL3764467.1"/>
    <property type="molecule type" value="Genomic_DNA"/>
</dbReference>
<feature type="compositionally biased region" description="Gly residues" evidence="1">
    <location>
        <begin position="140"/>
        <end position="151"/>
    </location>
</feature>
<evidence type="ECO:0008006" key="4">
    <source>
        <dbReference type="Google" id="ProtNLM"/>
    </source>
</evidence>
<protein>
    <recommendedName>
        <fullName evidence="4">t-SNARE coiled-coil homology domain-containing protein</fullName>
    </recommendedName>
</protein>
<dbReference type="Gene3D" id="1.20.5.110">
    <property type="match status" value="1"/>
</dbReference>
<evidence type="ECO:0000313" key="2">
    <source>
        <dbReference type="EMBL" id="KAL3764467.1"/>
    </source>
</evidence>
<keyword evidence="3" id="KW-1185">Reference proteome</keyword>
<dbReference type="SUPFAM" id="SSF58038">
    <property type="entry name" value="SNARE fusion complex"/>
    <property type="match status" value="1"/>
</dbReference>
<name>A0ABD3MQG7_9STRA</name>